<evidence type="ECO:0000256" key="7">
    <source>
        <dbReference type="SAM" id="Coils"/>
    </source>
</evidence>
<keyword evidence="3 6" id="KW-0597">Phosphoprotein</keyword>
<evidence type="ECO:0000259" key="9">
    <source>
        <dbReference type="PROSITE" id="PS50110"/>
    </source>
</evidence>
<feature type="modified residue" description="4-aspartylphosphate" evidence="6">
    <location>
        <position position="52"/>
    </location>
</feature>
<dbReference type="PROSITE" id="PS50110">
    <property type="entry name" value="RESPONSE_REGULATORY"/>
    <property type="match status" value="1"/>
</dbReference>
<feature type="coiled-coil region" evidence="7">
    <location>
        <begin position="235"/>
        <end position="262"/>
    </location>
</feature>
<organism evidence="10 11">
    <name type="scientific">Roseofilum acuticapitatum BLCC-M154</name>
    <dbReference type="NCBI Taxonomy" id="3022444"/>
    <lineage>
        <taxon>Bacteria</taxon>
        <taxon>Bacillati</taxon>
        <taxon>Cyanobacteriota</taxon>
        <taxon>Cyanophyceae</taxon>
        <taxon>Desertifilales</taxon>
        <taxon>Desertifilaceae</taxon>
        <taxon>Roseofilum</taxon>
        <taxon>Roseofilum acuticapitatum</taxon>
    </lineage>
</organism>
<dbReference type="RefSeq" id="WP_347179242.1">
    <property type="nucleotide sequence ID" value="NZ_JAQOSP010000066.1"/>
</dbReference>
<dbReference type="Pfam" id="PF00072">
    <property type="entry name" value="Response_reg"/>
    <property type="match status" value="1"/>
</dbReference>
<proteinExistence type="predicted"/>
<dbReference type="InterPro" id="IPR003661">
    <property type="entry name" value="HisK_dim/P_dom"/>
</dbReference>
<keyword evidence="4" id="KW-0418">Kinase</keyword>
<dbReference type="SMART" id="SM00387">
    <property type="entry name" value="HATPase_c"/>
    <property type="match status" value="1"/>
</dbReference>
<evidence type="ECO:0000256" key="2">
    <source>
        <dbReference type="ARBA" id="ARBA00012438"/>
    </source>
</evidence>
<evidence type="ECO:0000259" key="8">
    <source>
        <dbReference type="PROSITE" id="PS50109"/>
    </source>
</evidence>
<evidence type="ECO:0000313" key="11">
    <source>
        <dbReference type="Proteomes" id="UP001235303"/>
    </source>
</evidence>
<dbReference type="EC" id="2.7.13.3" evidence="2"/>
<protein>
    <recommendedName>
        <fullName evidence="2">histidine kinase</fullName>
        <ecNumber evidence="2">2.7.13.3</ecNumber>
    </recommendedName>
</protein>
<name>A0ABT7AS80_9CYAN</name>
<dbReference type="PROSITE" id="PS50109">
    <property type="entry name" value="HIS_KIN"/>
    <property type="match status" value="1"/>
</dbReference>
<dbReference type="PANTHER" id="PTHR43547:SF2">
    <property type="entry name" value="HYBRID SIGNAL TRANSDUCTION HISTIDINE KINASE C"/>
    <property type="match status" value="1"/>
</dbReference>
<keyword evidence="4" id="KW-0808">Transferase</keyword>
<feature type="domain" description="Histidine kinase" evidence="8">
    <location>
        <begin position="143"/>
        <end position="366"/>
    </location>
</feature>
<evidence type="ECO:0000313" key="10">
    <source>
        <dbReference type="EMBL" id="MDJ1169758.1"/>
    </source>
</evidence>
<dbReference type="InterPro" id="IPR001789">
    <property type="entry name" value="Sig_transdc_resp-reg_receiver"/>
</dbReference>
<accession>A0ABT7AS80</accession>
<dbReference type="Gene3D" id="3.30.565.10">
    <property type="entry name" value="Histidine kinase-like ATPase, C-terminal domain"/>
    <property type="match status" value="1"/>
</dbReference>
<dbReference type="InterPro" id="IPR036890">
    <property type="entry name" value="HATPase_C_sf"/>
</dbReference>
<evidence type="ECO:0000256" key="5">
    <source>
        <dbReference type="ARBA" id="ARBA00023012"/>
    </source>
</evidence>
<dbReference type="EMBL" id="JAQOSP010000066">
    <property type="protein sequence ID" value="MDJ1169758.1"/>
    <property type="molecule type" value="Genomic_DNA"/>
</dbReference>
<dbReference type="PRINTS" id="PR00344">
    <property type="entry name" value="BCTRLSENSOR"/>
</dbReference>
<dbReference type="CDD" id="cd17574">
    <property type="entry name" value="REC_OmpR"/>
    <property type="match status" value="1"/>
</dbReference>
<evidence type="ECO:0000256" key="1">
    <source>
        <dbReference type="ARBA" id="ARBA00000085"/>
    </source>
</evidence>
<dbReference type="SUPFAM" id="SSF52172">
    <property type="entry name" value="CheY-like"/>
    <property type="match status" value="1"/>
</dbReference>
<keyword evidence="7" id="KW-0175">Coiled coil</keyword>
<dbReference type="InterPro" id="IPR003594">
    <property type="entry name" value="HATPase_dom"/>
</dbReference>
<feature type="domain" description="Response regulatory" evidence="9">
    <location>
        <begin position="3"/>
        <end position="119"/>
    </location>
</feature>
<dbReference type="SUPFAM" id="SSF55874">
    <property type="entry name" value="ATPase domain of HSP90 chaperone/DNA topoisomerase II/histidine kinase"/>
    <property type="match status" value="1"/>
</dbReference>
<dbReference type="Gene3D" id="3.40.50.2300">
    <property type="match status" value="1"/>
</dbReference>
<dbReference type="SMART" id="SM00388">
    <property type="entry name" value="HisKA"/>
    <property type="match status" value="1"/>
</dbReference>
<dbReference type="InterPro" id="IPR005467">
    <property type="entry name" value="His_kinase_dom"/>
</dbReference>
<comment type="caution">
    <text evidence="10">The sequence shown here is derived from an EMBL/GenBank/DDBJ whole genome shotgun (WGS) entry which is preliminary data.</text>
</comment>
<comment type="catalytic activity">
    <reaction evidence="1">
        <text>ATP + protein L-histidine = ADP + protein N-phospho-L-histidine.</text>
        <dbReference type="EC" id="2.7.13.3"/>
    </reaction>
</comment>
<dbReference type="InterPro" id="IPR036097">
    <property type="entry name" value="HisK_dim/P_sf"/>
</dbReference>
<gene>
    <name evidence="10" type="ORF">PMG71_10000</name>
</gene>
<dbReference type="Gene3D" id="1.10.287.130">
    <property type="match status" value="1"/>
</dbReference>
<sequence>MKKILVIEDDPDVRDIILDVLEAEHYWAIGAEQGRQGVDLAIAHLPDLIICDVMMPELDGYGVLKELQSQPQTATIPFIFLTAKSTKFDQRQGMELGADDYITKPFMRTELLSAITTRLKKQEIQTEKAEIKLDELRHSISLSLPHELRTPLNGILASSELLQHDFESLETQEVLELLGNINISAKRLHRLIINFLLYADLQLIKSNPERLSAFKHRSIEYVSLAIEESSFSVSQKQSKSRINDLKLNLKDANLQMDRQSLTKLLEEVLDNAFKFSDPGTEIIVASEIEGDFYHLSISDRGRGMTPEQIANLGAYQQFDRKIYEQQGSGLGLSIVKELIYLYDGKFRIDSSLNQGTTIHLFLPILPEFEEY</sequence>
<dbReference type="Pfam" id="PF02518">
    <property type="entry name" value="HATPase_c"/>
    <property type="match status" value="1"/>
</dbReference>
<dbReference type="Pfam" id="PF00512">
    <property type="entry name" value="HisKA"/>
    <property type="match status" value="1"/>
</dbReference>
<dbReference type="InterPro" id="IPR004358">
    <property type="entry name" value="Sig_transdc_His_kin-like_C"/>
</dbReference>
<dbReference type="SUPFAM" id="SSF47384">
    <property type="entry name" value="Homodimeric domain of signal transducing histidine kinase"/>
    <property type="match status" value="1"/>
</dbReference>
<keyword evidence="11" id="KW-1185">Reference proteome</keyword>
<dbReference type="Proteomes" id="UP001235303">
    <property type="component" value="Unassembled WGS sequence"/>
</dbReference>
<dbReference type="CDD" id="cd00082">
    <property type="entry name" value="HisKA"/>
    <property type="match status" value="1"/>
</dbReference>
<dbReference type="InterPro" id="IPR011006">
    <property type="entry name" value="CheY-like_superfamily"/>
</dbReference>
<reference evidence="10 11" key="1">
    <citation type="submission" date="2023-01" db="EMBL/GenBank/DDBJ databases">
        <title>Novel diversity within Roseofilum (Cyanobacteria; Desertifilaceae) from marine benthic mats with descriptions of four novel species.</title>
        <authorList>
            <person name="Wang Y."/>
            <person name="Berthold D.E."/>
            <person name="Hu J."/>
            <person name="Lefler F.W."/>
            <person name="Laughinghouse H.D. IV."/>
        </authorList>
    </citation>
    <scope>NUCLEOTIDE SEQUENCE [LARGE SCALE GENOMIC DNA]</scope>
    <source>
        <strain evidence="10 11">BLCC-M154</strain>
    </source>
</reference>
<evidence type="ECO:0000256" key="3">
    <source>
        <dbReference type="ARBA" id="ARBA00022553"/>
    </source>
</evidence>
<keyword evidence="5" id="KW-0902">Two-component regulatory system</keyword>
<dbReference type="SMART" id="SM00448">
    <property type="entry name" value="REC"/>
    <property type="match status" value="1"/>
</dbReference>
<evidence type="ECO:0000256" key="4">
    <source>
        <dbReference type="ARBA" id="ARBA00022777"/>
    </source>
</evidence>
<evidence type="ECO:0000256" key="6">
    <source>
        <dbReference type="PROSITE-ProRule" id="PRU00169"/>
    </source>
</evidence>
<dbReference type="PANTHER" id="PTHR43547">
    <property type="entry name" value="TWO-COMPONENT HISTIDINE KINASE"/>
    <property type="match status" value="1"/>
</dbReference>